<proteinExistence type="predicted"/>
<feature type="transmembrane region" description="Helical" evidence="1">
    <location>
        <begin position="29"/>
        <end position="47"/>
    </location>
</feature>
<feature type="transmembrane region" description="Helical" evidence="1">
    <location>
        <begin position="5"/>
        <end position="23"/>
    </location>
</feature>
<evidence type="ECO:0000256" key="1">
    <source>
        <dbReference type="SAM" id="Phobius"/>
    </source>
</evidence>
<feature type="transmembrane region" description="Helical" evidence="1">
    <location>
        <begin position="59"/>
        <end position="84"/>
    </location>
</feature>
<reference evidence="2" key="1">
    <citation type="journal article" date="2022" name="J Environ Chem Eng">
        <title>Biodegradation of petroleum oil using a constructed nonpathogenic and heavy metal-tolerant bacterial consortium isolated from marine sponges.</title>
        <authorList>
            <person name="Dechsakulwatana C."/>
            <person name="Rungsihiranrut A."/>
            <person name="Muangchinda C."/>
            <person name="Ningthoujam R."/>
            <person name="Klankeo P."/>
            <person name="Pinyakong O."/>
        </authorList>
    </citation>
    <scope>NUCLEOTIDE SEQUENCE</scope>
    <source>
        <strain evidence="2">TL01-2</strain>
    </source>
</reference>
<organism evidence="2 3">
    <name type="scientific">Priestia aryabhattai</name>
    <name type="common">Bacillus aryabhattai</name>
    <dbReference type="NCBI Taxonomy" id="412384"/>
    <lineage>
        <taxon>Bacteria</taxon>
        <taxon>Bacillati</taxon>
        <taxon>Bacillota</taxon>
        <taxon>Bacilli</taxon>
        <taxon>Bacillales</taxon>
        <taxon>Bacillaceae</taxon>
        <taxon>Priestia</taxon>
    </lineage>
</organism>
<gene>
    <name evidence="2" type="ORF">O0Q50_12625</name>
</gene>
<sequence>MAVNMIFNPFFALIVLVVGMWTASTVHQFFGLVSILGGLLLGFSTLFKNGTTINKKSKVLLFASFVFLLILFSLAYLVVSAFIFHF</sequence>
<dbReference type="AlphaFoldDB" id="A0AAX6N7U8"/>
<accession>A0AAX6N7U8</accession>
<keyword evidence="1" id="KW-1133">Transmembrane helix</keyword>
<keyword evidence="1" id="KW-0812">Transmembrane</keyword>
<keyword evidence="1" id="KW-0472">Membrane</keyword>
<evidence type="ECO:0000313" key="2">
    <source>
        <dbReference type="EMBL" id="MDU9692013.1"/>
    </source>
</evidence>
<dbReference type="Proteomes" id="UP001269400">
    <property type="component" value="Unassembled WGS sequence"/>
</dbReference>
<name>A0AAX6N7U8_PRIAR</name>
<protein>
    <submittedName>
        <fullName evidence="2">Uncharacterized protein</fullName>
    </submittedName>
</protein>
<evidence type="ECO:0000313" key="3">
    <source>
        <dbReference type="Proteomes" id="UP001269400"/>
    </source>
</evidence>
<dbReference type="RefSeq" id="WP_316910266.1">
    <property type="nucleotide sequence ID" value="NZ_JAPTGD010000001.1"/>
</dbReference>
<comment type="caution">
    <text evidence="2">The sequence shown here is derived from an EMBL/GenBank/DDBJ whole genome shotgun (WGS) entry which is preliminary data.</text>
</comment>
<reference evidence="2" key="2">
    <citation type="submission" date="2022-12" db="EMBL/GenBank/DDBJ databases">
        <authorList>
            <person name="Dechsakulwatana C."/>
            <person name="Rungsihiranrut A."/>
            <person name="Muangchinda C."/>
            <person name="Ningthoujam R."/>
            <person name="Klankeo P."/>
            <person name="Pinyakong O."/>
        </authorList>
    </citation>
    <scope>NUCLEOTIDE SEQUENCE</scope>
    <source>
        <strain evidence="2">TL01-2</strain>
    </source>
</reference>
<dbReference type="EMBL" id="JAPTGD010000001">
    <property type="protein sequence ID" value="MDU9692013.1"/>
    <property type="molecule type" value="Genomic_DNA"/>
</dbReference>